<dbReference type="SUPFAM" id="SSF161098">
    <property type="entry name" value="MetI-like"/>
    <property type="match status" value="1"/>
</dbReference>
<evidence type="ECO:0000256" key="7">
    <source>
        <dbReference type="RuleBase" id="RU363032"/>
    </source>
</evidence>
<gene>
    <name evidence="10" type="ORF">EDD29_2662</name>
</gene>
<dbReference type="InterPro" id="IPR035906">
    <property type="entry name" value="MetI-like_sf"/>
</dbReference>
<sequence>MTEHTERAGPLPPAAKEPGTGCGSPETEQGVVGLHLEADGLAGEGGDADAGEGPDGVAVGGGAGEDRRGSAEVGKHPCGIAVAAGTLGRAARVGTGGRLSEKIGKGRPAGKDAVRRKGGRGLGRVGRAAVKSRYAGALRTARGATGAGLLAVLVLAALLVPVFARGGYDAQGPDALAGPSGGAWFGTDELGRDLFVRTLFGLRADLSLVLVAVPVSAVLGTLLGLAGAIAPWLGGLAQRALDVVLGFPSLILGICVALVMGPGWAALAVAIVVYGLPAFGRLSRATLLAQQQREYVLAARVMGVPRRRILTRHILPHAIDPILVQTAVAMVAAVFLESSLSLVGLGVQPPAPSLGTLLNSGIRYLSEQPAYVAGPAAVLLLLALGLSLLADALNEAVNRR</sequence>
<dbReference type="AlphaFoldDB" id="A0A3N1CV69"/>
<evidence type="ECO:0000256" key="8">
    <source>
        <dbReference type="SAM" id="MobiDB-lite"/>
    </source>
</evidence>
<evidence type="ECO:0000313" key="10">
    <source>
        <dbReference type="EMBL" id="ROO85124.1"/>
    </source>
</evidence>
<feature type="transmembrane region" description="Helical" evidence="7">
    <location>
        <begin position="265"/>
        <end position="283"/>
    </location>
</feature>
<dbReference type="PANTHER" id="PTHR43386">
    <property type="entry name" value="OLIGOPEPTIDE TRANSPORT SYSTEM PERMEASE PROTEIN APPC"/>
    <property type="match status" value="1"/>
</dbReference>
<reference evidence="10 11" key="1">
    <citation type="submission" date="2018-11" db="EMBL/GenBank/DDBJ databases">
        <title>Sequencing the genomes of 1000 actinobacteria strains.</title>
        <authorList>
            <person name="Klenk H.-P."/>
        </authorList>
    </citation>
    <scope>NUCLEOTIDE SEQUENCE [LARGE SCALE GENOMIC DNA]</scope>
    <source>
        <strain evidence="10 11">DSM 44254</strain>
    </source>
</reference>
<evidence type="ECO:0000256" key="3">
    <source>
        <dbReference type="ARBA" id="ARBA00022475"/>
    </source>
</evidence>
<dbReference type="Proteomes" id="UP000272400">
    <property type="component" value="Unassembled WGS sequence"/>
</dbReference>
<feature type="transmembrane region" description="Helical" evidence="7">
    <location>
        <begin position="314"/>
        <end position="336"/>
    </location>
</feature>
<evidence type="ECO:0000256" key="6">
    <source>
        <dbReference type="ARBA" id="ARBA00023136"/>
    </source>
</evidence>
<feature type="transmembrane region" description="Helical" evidence="7">
    <location>
        <begin position="208"/>
        <end position="233"/>
    </location>
</feature>
<dbReference type="CDD" id="cd06261">
    <property type="entry name" value="TM_PBP2"/>
    <property type="match status" value="1"/>
</dbReference>
<evidence type="ECO:0000256" key="2">
    <source>
        <dbReference type="ARBA" id="ARBA00022448"/>
    </source>
</evidence>
<keyword evidence="6 7" id="KW-0472">Membrane</keyword>
<dbReference type="Gene3D" id="1.10.3720.10">
    <property type="entry name" value="MetI-like"/>
    <property type="match status" value="1"/>
</dbReference>
<dbReference type="GO" id="GO:0055085">
    <property type="term" value="P:transmembrane transport"/>
    <property type="evidence" value="ECO:0007669"/>
    <property type="project" value="InterPro"/>
</dbReference>
<dbReference type="EMBL" id="RJKE01000001">
    <property type="protein sequence ID" value="ROO85124.1"/>
    <property type="molecule type" value="Genomic_DNA"/>
</dbReference>
<proteinExistence type="inferred from homology"/>
<keyword evidence="5 7" id="KW-1133">Transmembrane helix</keyword>
<evidence type="ECO:0000313" key="11">
    <source>
        <dbReference type="Proteomes" id="UP000272400"/>
    </source>
</evidence>
<evidence type="ECO:0000256" key="1">
    <source>
        <dbReference type="ARBA" id="ARBA00004651"/>
    </source>
</evidence>
<comment type="subcellular location">
    <subcellularLocation>
        <location evidence="1 7">Cell membrane</location>
        <topology evidence="1 7">Multi-pass membrane protein</topology>
    </subcellularLocation>
</comment>
<dbReference type="InterPro" id="IPR000515">
    <property type="entry name" value="MetI-like"/>
</dbReference>
<keyword evidence="4 7" id="KW-0812">Transmembrane</keyword>
<comment type="similarity">
    <text evidence="7">Belongs to the binding-protein-dependent transport system permease family.</text>
</comment>
<feature type="transmembrane region" description="Helical" evidence="7">
    <location>
        <begin position="370"/>
        <end position="390"/>
    </location>
</feature>
<evidence type="ECO:0000256" key="4">
    <source>
        <dbReference type="ARBA" id="ARBA00022692"/>
    </source>
</evidence>
<dbReference type="InterPro" id="IPR050366">
    <property type="entry name" value="BP-dependent_transpt_permease"/>
</dbReference>
<accession>A0A3N1CV69</accession>
<dbReference type="GO" id="GO:0005886">
    <property type="term" value="C:plasma membrane"/>
    <property type="evidence" value="ECO:0007669"/>
    <property type="project" value="UniProtKB-SubCell"/>
</dbReference>
<feature type="transmembrane region" description="Helical" evidence="7">
    <location>
        <begin position="143"/>
        <end position="164"/>
    </location>
</feature>
<organism evidence="10 11">
    <name type="scientific">Actinocorallia herbida</name>
    <dbReference type="NCBI Taxonomy" id="58109"/>
    <lineage>
        <taxon>Bacteria</taxon>
        <taxon>Bacillati</taxon>
        <taxon>Actinomycetota</taxon>
        <taxon>Actinomycetes</taxon>
        <taxon>Streptosporangiales</taxon>
        <taxon>Thermomonosporaceae</taxon>
        <taxon>Actinocorallia</taxon>
    </lineage>
</organism>
<feature type="domain" description="ABC transmembrane type-1" evidence="9">
    <location>
        <begin position="202"/>
        <end position="390"/>
    </location>
</feature>
<evidence type="ECO:0000256" key="5">
    <source>
        <dbReference type="ARBA" id="ARBA00022989"/>
    </source>
</evidence>
<feature type="transmembrane region" description="Helical" evidence="7">
    <location>
        <begin position="240"/>
        <end position="259"/>
    </location>
</feature>
<comment type="caution">
    <text evidence="10">The sequence shown here is derived from an EMBL/GenBank/DDBJ whole genome shotgun (WGS) entry which is preliminary data.</text>
</comment>
<protein>
    <submittedName>
        <fullName evidence="10">ABC-type dipeptide/oligopeptide/nickel transport system permease subunit</fullName>
    </submittedName>
</protein>
<feature type="region of interest" description="Disordered" evidence="8">
    <location>
        <begin position="1"/>
        <end position="73"/>
    </location>
</feature>
<dbReference type="PANTHER" id="PTHR43386:SF1">
    <property type="entry name" value="D,D-DIPEPTIDE TRANSPORT SYSTEM PERMEASE PROTEIN DDPC-RELATED"/>
    <property type="match status" value="1"/>
</dbReference>
<dbReference type="Pfam" id="PF00528">
    <property type="entry name" value="BPD_transp_1"/>
    <property type="match status" value="1"/>
</dbReference>
<feature type="compositionally biased region" description="Basic and acidic residues" evidence="8">
    <location>
        <begin position="99"/>
        <end position="115"/>
    </location>
</feature>
<feature type="region of interest" description="Disordered" evidence="8">
    <location>
        <begin position="98"/>
        <end position="119"/>
    </location>
</feature>
<evidence type="ECO:0000259" key="9">
    <source>
        <dbReference type="PROSITE" id="PS50928"/>
    </source>
</evidence>
<keyword evidence="2 7" id="KW-0813">Transport</keyword>
<keyword evidence="3" id="KW-1003">Cell membrane</keyword>
<dbReference type="PROSITE" id="PS50928">
    <property type="entry name" value="ABC_TM1"/>
    <property type="match status" value="1"/>
</dbReference>
<name>A0A3N1CV69_9ACTN</name>
<dbReference type="OrthoDB" id="6637947at2"/>
<feature type="compositionally biased region" description="Basic and acidic residues" evidence="8">
    <location>
        <begin position="64"/>
        <end position="73"/>
    </location>
</feature>
<keyword evidence="11" id="KW-1185">Reference proteome</keyword>